<evidence type="ECO:0000313" key="2">
    <source>
        <dbReference type="EMBL" id="RWU22942.1"/>
    </source>
</evidence>
<sequence length="413" mass="45941">MPATYTSRHHGLLDLPSLRKRAKRLLKALKNNEADDARAQLSALGLPGPDYRLADTQWLVAREAGFASWPKLIAHADRVAFTARHPDFAATGEATVQHWRCGNDIEHRLRTAGFSGAFQMFDDPMVMGPVPALPDDEYWAVRAAYAQQAFALSARDIAQRQAPQREALARLNADSELVLWCEADAYDQLFLIRVLASLPRVPRRLELIETNQVPGVQRFIGIGQLAPDLLAWLWPQRRALGEDALALAREAWAAYTASDPSDWANLAARQHPVLPLLGPALARQLQELPGVDDGLSLTLRLVLRILAAEGELAAGKVFDHLMMSYDPLPCLGDLMFHALLQPLIHAPRPLLAETPGNDWRQRHLRLTELGEQVLLGRSNWLDLSPADRWVGGVHVVADQSPWVVSVKGEVRRR</sequence>
<name>A0A443ZTA0_9PSED</name>
<organism evidence="2 3">
    <name type="scientific">Pseudomonas alkylphenolica</name>
    <dbReference type="NCBI Taxonomy" id="237609"/>
    <lineage>
        <taxon>Bacteria</taxon>
        <taxon>Pseudomonadati</taxon>
        <taxon>Pseudomonadota</taxon>
        <taxon>Gammaproteobacteria</taxon>
        <taxon>Pseudomonadales</taxon>
        <taxon>Pseudomonadaceae</taxon>
        <taxon>Pseudomonas</taxon>
    </lineage>
</organism>
<proteinExistence type="predicted"/>
<evidence type="ECO:0000313" key="3">
    <source>
        <dbReference type="Proteomes" id="UP000288983"/>
    </source>
</evidence>
<dbReference type="InterPro" id="IPR014973">
    <property type="entry name" value="DUF1835"/>
</dbReference>
<dbReference type="OrthoDB" id="127805at2"/>
<dbReference type="AlphaFoldDB" id="A0A443ZTA0"/>
<dbReference type="Pfam" id="PF08874">
    <property type="entry name" value="DUF1835"/>
    <property type="match status" value="1"/>
</dbReference>
<feature type="domain" description="DUF1835" evidence="1">
    <location>
        <begin position="99"/>
        <end position="210"/>
    </location>
</feature>
<dbReference type="Proteomes" id="UP000288983">
    <property type="component" value="Unassembled WGS sequence"/>
</dbReference>
<dbReference type="EMBL" id="QJRG01000042">
    <property type="protein sequence ID" value="RWU22942.1"/>
    <property type="molecule type" value="Genomic_DNA"/>
</dbReference>
<protein>
    <recommendedName>
        <fullName evidence="1">DUF1835 domain-containing protein</fullName>
    </recommendedName>
</protein>
<gene>
    <name evidence="2" type="ORF">DM813_12140</name>
</gene>
<evidence type="ECO:0000259" key="1">
    <source>
        <dbReference type="Pfam" id="PF08874"/>
    </source>
</evidence>
<dbReference type="RefSeq" id="WP_128323609.1">
    <property type="nucleotide sequence ID" value="NZ_QJRG01000042.1"/>
</dbReference>
<reference evidence="2 3" key="1">
    <citation type="submission" date="2018-06" db="EMBL/GenBank/DDBJ databases">
        <title>Bacteria isolated from soil of Wuhan.</title>
        <authorList>
            <person name="Wei X."/>
            <person name="Chunhua H."/>
        </authorList>
    </citation>
    <scope>NUCLEOTIDE SEQUENCE [LARGE SCALE GENOMIC DNA]</scope>
    <source>
        <strain evidence="3">xwS2</strain>
    </source>
</reference>
<accession>A0A443ZTA0</accession>
<comment type="caution">
    <text evidence="2">The sequence shown here is derived from an EMBL/GenBank/DDBJ whole genome shotgun (WGS) entry which is preliminary data.</text>
</comment>